<name>A0A853IWB3_9BURK</name>
<dbReference type="AlphaFoldDB" id="A0A853IWB3"/>
<gene>
    <name evidence="2" type="ORF">H0I39_13575</name>
</gene>
<evidence type="ECO:0000313" key="2">
    <source>
        <dbReference type="EMBL" id="NZA02531.1"/>
    </source>
</evidence>
<organism evidence="2 3">
    <name type="scientific">Ottowia beijingensis</name>
    <dbReference type="NCBI Taxonomy" id="1207057"/>
    <lineage>
        <taxon>Bacteria</taxon>
        <taxon>Pseudomonadati</taxon>
        <taxon>Pseudomonadota</taxon>
        <taxon>Betaproteobacteria</taxon>
        <taxon>Burkholderiales</taxon>
        <taxon>Comamonadaceae</taxon>
        <taxon>Ottowia</taxon>
    </lineage>
</organism>
<dbReference type="Proteomes" id="UP000589716">
    <property type="component" value="Unassembled WGS sequence"/>
</dbReference>
<evidence type="ECO:0000313" key="3">
    <source>
        <dbReference type="Proteomes" id="UP000589716"/>
    </source>
</evidence>
<proteinExistence type="predicted"/>
<reference evidence="2 3" key="1">
    <citation type="submission" date="2020-07" db="EMBL/GenBank/DDBJ databases">
        <authorList>
            <person name="Maaloum M."/>
        </authorList>
    </citation>
    <scope>NUCLEOTIDE SEQUENCE [LARGE SCALE GENOMIC DNA]</scope>
    <source>
        <strain evidence="2 3">GCS-AN-3</strain>
    </source>
</reference>
<dbReference type="RefSeq" id="WP_180550855.1">
    <property type="nucleotide sequence ID" value="NZ_JACCKX010000001.1"/>
</dbReference>
<keyword evidence="1" id="KW-0472">Membrane</keyword>
<keyword evidence="1" id="KW-1133">Transmembrane helix</keyword>
<sequence>MDLIDFIWHLAGFVAPALFVAPVVVGLSHVLDRKRAAAPNWRARIAINFAVCLAVLMLGLALLGQDGRMLTYGALVLASAAAEAWRPARG</sequence>
<protein>
    <submittedName>
        <fullName evidence="2">Uncharacterized protein</fullName>
    </submittedName>
</protein>
<dbReference type="EMBL" id="JACCKX010000001">
    <property type="protein sequence ID" value="NZA02531.1"/>
    <property type="molecule type" value="Genomic_DNA"/>
</dbReference>
<keyword evidence="3" id="KW-1185">Reference proteome</keyword>
<evidence type="ECO:0000256" key="1">
    <source>
        <dbReference type="SAM" id="Phobius"/>
    </source>
</evidence>
<accession>A0A853IWB3</accession>
<comment type="caution">
    <text evidence="2">The sequence shown here is derived from an EMBL/GenBank/DDBJ whole genome shotgun (WGS) entry which is preliminary data.</text>
</comment>
<feature type="transmembrane region" description="Helical" evidence="1">
    <location>
        <begin position="43"/>
        <end position="63"/>
    </location>
</feature>
<keyword evidence="1" id="KW-0812">Transmembrane</keyword>
<feature type="transmembrane region" description="Helical" evidence="1">
    <location>
        <begin position="6"/>
        <end position="31"/>
    </location>
</feature>